<dbReference type="Gene3D" id="4.10.320.10">
    <property type="entry name" value="E3-binding domain"/>
    <property type="match status" value="1"/>
</dbReference>
<dbReference type="InterPro" id="IPR036625">
    <property type="entry name" value="E3-bd_dom_sf"/>
</dbReference>
<feature type="domain" description="Peripheral subunit-binding (PSBD)" evidence="2">
    <location>
        <begin position="35"/>
        <end position="72"/>
    </location>
</feature>
<dbReference type="InterPro" id="IPR004167">
    <property type="entry name" value="PSBD"/>
</dbReference>
<dbReference type="OrthoDB" id="202158at2759"/>
<dbReference type="PANTHER" id="PTHR23151:SF82">
    <property type="entry name" value="PYRUVATE DEHYDROGENASE COMPLEX PROTEIN X COMPONENT, MITOCHONDRIAL"/>
    <property type="match status" value="1"/>
</dbReference>
<evidence type="ECO:0000313" key="4">
    <source>
        <dbReference type="Proteomes" id="UP000799302"/>
    </source>
</evidence>
<dbReference type="GO" id="GO:0006086">
    <property type="term" value="P:pyruvate decarboxylation to acetyl-CoA"/>
    <property type="evidence" value="ECO:0007669"/>
    <property type="project" value="InterPro"/>
</dbReference>
<dbReference type="GO" id="GO:0004742">
    <property type="term" value="F:dihydrolipoyllysine-residue acetyltransferase activity"/>
    <property type="evidence" value="ECO:0007669"/>
    <property type="project" value="TreeGrafter"/>
</dbReference>
<protein>
    <recommendedName>
        <fullName evidence="2">Peripheral subunit-binding (PSBD) domain-containing protein</fullName>
    </recommendedName>
</protein>
<dbReference type="SUPFAM" id="SSF47005">
    <property type="entry name" value="Peripheral subunit-binding domain of 2-oxo acid dehydrogenase complex"/>
    <property type="match status" value="1"/>
</dbReference>
<organism evidence="3 4">
    <name type="scientific">Microthyrium microscopicum</name>
    <dbReference type="NCBI Taxonomy" id="703497"/>
    <lineage>
        <taxon>Eukaryota</taxon>
        <taxon>Fungi</taxon>
        <taxon>Dikarya</taxon>
        <taxon>Ascomycota</taxon>
        <taxon>Pezizomycotina</taxon>
        <taxon>Dothideomycetes</taxon>
        <taxon>Dothideomycetes incertae sedis</taxon>
        <taxon>Microthyriales</taxon>
        <taxon>Microthyriaceae</taxon>
        <taxon>Microthyrium</taxon>
    </lineage>
</organism>
<sequence>MASRSSTRLITRLLRKPTTTLQSRTYSSSSSTERPLYPSVQVLLHTHNLSASDIKATGPQGRLLKGDVLAHLGEVKEDYPKESASRISSLSHLDLSNITPAAPKAAEALKKEAAPEPVEEIYEVSLPIDLKPVLKFQQRMQDSLGQAPALSELITRAINLANLDLPAPARAPTADELFDELVGQSSHGAVLADGRFIPIINNTGPAPSTAQPVDIFDELLSTAPSKKRAIVPRSLPSANEGAVNDFSIAASVEDRKRASVFLQRMKSVLEVEPGRLVL</sequence>
<evidence type="ECO:0000256" key="1">
    <source>
        <dbReference type="ARBA" id="ARBA00007317"/>
    </source>
</evidence>
<dbReference type="AlphaFoldDB" id="A0A6A6UB89"/>
<evidence type="ECO:0000313" key="3">
    <source>
        <dbReference type="EMBL" id="KAF2669515.1"/>
    </source>
</evidence>
<dbReference type="InterPro" id="IPR045257">
    <property type="entry name" value="E2/Pdx1"/>
</dbReference>
<dbReference type="Proteomes" id="UP000799302">
    <property type="component" value="Unassembled WGS sequence"/>
</dbReference>
<dbReference type="GO" id="GO:0045254">
    <property type="term" value="C:pyruvate dehydrogenase complex"/>
    <property type="evidence" value="ECO:0007669"/>
    <property type="project" value="InterPro"/>
</dbReference>
<keyword evidence="4" id="KW-1185">Reference proteome</keyword>
<evidence type="ECO:0000259" key="2">
    <source>
        <dbReference type="PROSITE" id="PS51826"/>
    </source>
</evidence>
<gene>
    <name evidence="3" type="ORF">BT63DRAFT_425222</name>
</gene>
<accession>A0A6A6UB89</accession>
<name>A0A6A6UB89_9PEZI</name>
<proteinExistence type="inferred from homology"/>
<dbReference type="EMBL" id="MU004235">
    <property type="protein sequence ID" value="KAF2669515.1"/>
    <property type="molecule type" value="Genomic_DNA"/>
</dbReference>
<dbReference type="PROSITE" id="PS51826">
    <property type="entry name" value="PSBD"/>
    <property type="match status" value="1"/>
</dbReference>
<reference evidence="3" key="1">
    <citation type="journal article" date="2020" name="Stud. Mycol.">
        <title>101 Dothideomycetes genomes: a test case for predicting lifestyles and emergence of pathogens.</title>
        <authorList>
            <person name="Haridas S."/>
            <person name="Albert R."/>
            <person name="Binder M."/>
            <person name="Bloem J."/>
            <person name="Labutti K."/>
            <person name="Salamov A."/>
            <person name="Andreopoulos B."/>
            <person name="Baker S."/>
            <person name="Barry K."/>
            <person name="Bills G."/>
            <person name="Bluhm B."/>
            <person name="Cannon C."/>
            <person name="Castanera R."/>
            <person name="Culley D."/>
            <person name="Daum C."/>
            <person name="Ezra D."/>
            <person name="Gonzalez J."/>
            <person name="Henrissat B."/>
            <person name="Kuo A."/>
            <person name="Liang C."/>
            <person name="Lipzen A."/>
            <person name="Lutzoni F."/>
            <person name="Magnuson J."/>
            <person name="Mondo S."/>
            <person name="Nolan M."/>
            <person name="Ohm R."/>
            <person name="Pangilinan J."/>
            <person name="Park H.-J."/>
            <person name="Ramirez L."/>
            <person name="Alfaro M."/>
            <person name="Sun H."/>
            <person name="Tritt A."/>
            <person name="Yoshinaga Y."/>
            <person name="Zwiers L.-H."/>
            <person name="Turgeon B."/>
            <person name="Goodwin S."/>
            <person name="Spatafora J."/>
            <person name="Crous P."/>
            <person name="Grigoriev I."/>
        </authorList>
    </citation>
    <scope>NUCLEOTIDE SEQUENCE</scope>
    <source>
        <strain evidence="3">CBS 115976</strain>
    </source>
</reference>
<dbReference type="PANTHER" id="PTHR23151">
    <property type="entry name" value="DIHYDROLIPOAMIDE ACETYL/SUCCINYL-TRANSFERASE-RELATED"/>
    <property type="match status" value="1"/>
</dbReference>
<dbReference type="Pfam" id="PF02817">
    <property type="entry name" value="E3_binding"/>
    <property type="match status" value="1"/>
</dbReference>
<comment type="similarity">
    <text evidence="1">Belongs to the 2-oxoacid dehydrogenase family.</text>
</comment>